<accession>A0AAV4UBN0</accession>
<gene>
    <name evidence="1" type="ORF">CEXT_373271</name>
</gene>
<dbReference type="AlphaFoldDB" id="A0AAV4UBN0"/>
<organism evidence="1 2">
    <name type="scientific">Caerostris extrusa</name>
    <name type="common">Bark spider</name>
    <name type="synonym">Caerostris bankana</name>
    <dbReference type="NCBI Taxonomy" id="172846"/>
    <lineage>
        <taxon>Eukaryota</taxon>
        <taxon>Metazoa</taxon>
        <taxon>Ecdysozoa</taxon>
        <taxon>Arthropoda</taxon>
        <taxon>Chelicerata</taxon>
        <taxon>Arachnida</taxon>
        <taxon>Araneae</taxon>
        <taxon>Araneomorphae</taxon>
        <taxon>Entelegynae</taxon>
        <taxon>Araneoidea</taxon>
        <taxon>Araneidae</taxon>
        <taxon>Caerostris</taxon>
    </lineage>
</organism>
<evidence type="ECO:0000313" key="1">
    <source>
        <dbReference type="EMBL" id="GIY55199.1"/>
    </source>
</evidence>
<dbReference type="Proteomes" id="UP001054945">
    <property type="component" value="Unassembled WGS sequence"/>
</dbReference>
<protein>
    <submittedName>
        <fullName evidence="1">Uncharacterized protein</fullName>
    </submittedName>
</protein>
<name>A0AAV4UBN0_CAEEX</name>
<dbReference type="EMBL" id="BPLR01012612">
    <property type="protein sequence ID" value="GIY55199.1"/>
    <property type="molecule type" value="Genomic_DNA"/>
</dbReference>
<evidence type="ECO:0000313" key="2">
    <source>
        <dbReference type="Proteomes" id="UP001054945"/>
    </source>
</evidence>
<reference evidence="1 2" key="1">
    <citation type="submission" date="2021-06" db="EMBL/GenBank/DDBJ databases">
        <title>Caerostris extrusa draft genome.</title>
        <authorList>
            <person name="Kono N."/>
            <person name="Arakawa K."/>
        </authorList>
    </citation>
    <scope>NUCLEOTIDE SEQUENCE [LARGE SCALE GENOMIC DNA]</scope>
</reference>
<proteinExistence type="predicted"/>
<keyword evidence="2" id="KW-1185">Reference proteome</keyword>
<comment type="caution">
    <text evidence="1">The sequence shown here is derived from an EMBL/GenBank/DDBJ whole genome shotgun (WGS) entry which is preliminary data.</text>
</comment>
<sequence length="120" mass="14003">MQEFEKITLAMCTAVTAFELRRNGADKGCVCISLATLVALLDIFRIRTQMHPYQPLKVQQEYYVRVFCSESRWHEVMFLNLKSISLEGACQPCVGLDFFVLQLWHLPYFLTHRVHFVCLV</sequence>